<keyword evidence="1" id="KW-1133">Transmembrane helix</keyword>
<dbReference type="InterPro" id="IPR025328">
    <property type="entry name" value="DUF4234"/>
</dbReference>
<dbReference type="Proteomes" id="UP000504844">
    <property type="component" value="Chromosome"/>
</dbReference>
<accession>A0A6M8SNI6</accession>
<dbReference type="Pfam" id="PF14018">
    <property type="entry name" value="DUF4234"/>
    <property type="match status" value="1"/>
</dbReference>
<evidence type="ECO:0000313" key="3">
    <source>
        <dbReference type="EMBL" id="QKJ66241.1"/>
    </source>
</evidence>
<feature type="transmembrane region" description="Helical" evidence="1">
    <location>
        <begin position="54"/>
        <end position="75"/>
    </location>
</feature>
<evidence type="ECO:0000259" key="2">
    <source>
        <dbReference type="Pfam" id="PF14018"/>
    </source>
</evidence>
<dbReference type="AlphaFoldDB" id="A0A6M8SNI6"/>
<feature type="transmembrane region" description="Helical" evidence="1">
    <location>
        <begin position="16"/>
        <end position="34"/>
    </location>
</feature>
<name>A0A6M8SNI6_9NEIS</name>
<protein>
    <submittedName>
        <fullName evidence="3">DUF4234 domain-containing protein</fullName>
    </submittedName>
</protein>
<keyword evidence="4" id="KW-1185">Reference proteome</keyword>
<dbReference type="RefSeq" id="WP_173532745.1">
    <property type="nucleotide sequence ID" value="NZ_CP054143.1"/>
</dbReference>
<gene>
    <name evidence="3" type="ORF">HQN60_05655</name>
</gene>
<reference evidence="3 4" key="1">
    <citation type="submission" date="2020-05" db="EMBL/GenBank/DDBJ databases">
        <title>Complete genome sequence of Deefgea sp. D17.</title>
        <authorList>
            <person name="Bae J.-W."/>
            <person name="Han J.E."/>
        </authorList>
    </citation>
    <scope>NUCLEOTIDE SEQUENCE [LARGE SCALE GENOMIC DNA]</scope>
    <source>
        <strain evidence="3 4">D17</strain>
    </source>
</reference>
<evidence type="ECO:0000313" key="4">
    <source>
        <dbReference type="Proteomes" id="UP000504844"/>
    </source>
</evidence>
<dbReference type="EMBL" id="CP054143">
    <property type="protein sequence ID" value="QKJ66241.1"/>
    <property type="molecule type" value="Genomic_DNA"/>
</dbReference>
<evidence type="ECO:0000256" key="1">
    <source>
        <dbReference type="SAM" id="Phobius"/>
    </source>
</evidence>
<feature type="domain" description="DUF4234" evidence="2">
    <location>
        <begin position="14"/>
        <end position="108"/>
    </location>
</feature>
<dbReference type="KEGG" id="dee:HQN60_05655"/>
<sequence>MNRKEIIQLMKSQSTWRLYLLSALSLGIYTAFYIQQQSQKLLQIPNMSPISPLLIQGLFGCYMLSAFVTIASFFVPPEHAFNLASSLFSIATSVLAIVWAFQMRSRFNQIFANETSSPDWFHGGWTFLFTVFYINYKFNTLHQDLEEIGYAS</sequence>
<feature type="transmembrane region" description="Helical" evidence="1">
    <location>
        <begin position="81"/>
        <end position="101"/>
    </location>
</feature>
<proteinExistence type="predicted"/>
<keyword evidence="1" id="KW-0472">Membrane</keyword>
<keyword evidence="1" id="KW-0812">Transmembrane</keyword>
<organism evidence="3 4">
    <name type="scientific">Deefgea piscis</name>
    <dbReference type="NCBI Taxonomy" id="2739061"/>
    <lineage>
        <taxon>Bacteria</taxon>
        <taxon>Pseudomonadati</taxon>
        <taxon>Pseudomonadota</taxon>
        <taxon>Betaproteobacteria</taxon>
        <taxon>Neisseriales</taxon>
        <taxon>Chitinibacteraceae</taxon>
        <taxon>Deefgea</taxon>
    </lineage>
</organism>